<dbReference type="Proteomes" id="UP000289952">
    <property type="component" value="Chromosome"/>
</dbReference>
<reference evidence="2 3" key="1">
    <citation type="submission" date="2019-01" db="EMBL/GenBank/DDBJ databases">
        <authorList>
            <consortium name="Pathogen Informatics"/>
        </authorList>
    </citation>
    <scope>NUCLEOTIDE SEQUENCE [LARGE SCALE GENOMIC DNA]</scope>
    <source>
        <strain evidence="2 3">NCTC10118</strain>
    </source>
</reference>
<proteinExistence type="predicted"/>
<organism evidence="2 3">
    <name type="scientific">Mycoplasmopsis bovirhinis</name>
    <dbReference type="NCBI Taxonomy" id="29553"/>
    <lineage>
        <taxon>Bacteria</taxon>
        <taxon>Bacillati</taxon>
        <taxon>Mycoplasmatota</taxon>
        <taxon>Mycoplasmoidales</taxon>
        <taxon>Metamycoplasmataceae</taxon>
        <taxon>Mycoplasmopsis</taxon>
    </lineage>
</organism>
<protein>
    <submittedName>
        <fullName evidence="2">Fic/DOC family</fullName>
    </submittedName>
</protein>
<dbReference type="OrthoDB" id="9813719at2"/>
<evidence type="ECO:0000313" key="3">
    <source>
        <dbReference type="Proteomes" id="UP000289952"/>
    </source>
</evidence>
<dbReference type="InterPro" id="IPR003812">
    <property type="entry name" value="Fido"/>
</dbReference>
<accession>A0A449ADG8</accession>
<feature type="domain" description="Fido" evidence="1">
    <location>
        <begin position="26"/>
        <end position="152"/>
    </location>
</feature>
<dbReference type="SUPFAM" id="SSF140931">
    <property type="entry name" value="Fic-like"/>
    <property type="match status" value="1"/>
</dbReference>
<name>A0A449ADG8_9BACT</name>
<dbReference type="EMBL" id="LR214972">
    <property type="protein sequence ID" value="VEU63019.1"/>
    <property type="molecule type" value="Genomic_DNA"/>
</dbReference>
<gene>
    <name evidence="2" type="ORF">NCTC10118_00252</name>
</gene>
<dbReference type="Pfam" id="PF02661">
    <property type="entry name" value="Fic"/>
    <property type="match status" value="1"/>
</dbReference>
<dbReference type="AlphaFoldDB" id="A0A449ADG8"/>
<dbReference type="RefSeq" id="WP_129621211.1">
    <property type="nucleotide sequence ID" value="NZ_LR214972.1"/>
</dbReference>
<evidence type="ECO:0000259" key="1">
    <source>
        <dbReference type="PROSITE" id="PS51459"/>
    </source>
</evidence>
<sequence length="169" mass="19943">MCEIYEIINFKEVIEYINSKYQNLKINKGTILKLHEILMNALIDGNGYYRTRNIYVSGSKYIPPLLSQYQYKEMLKDTIKQDDLLTLPLLIAREQLFNDGNKRTATMLIQKALLQENKLFNLTLSNNKDFKLVLLHYYQTKDKEPLEQFINQNTIDLSCKTTKSLKKEH</sequence>
<dbReference type="InterPro" id="IPR036597">
    <property type="entry name" value="Fido-like_dom_sf"/>
</dbReference>
<evidence type="ECO:0000313" key="2">
    <source>
        <dbReference type="EMBL" id="VEU63019.1"/>
    </source>
</evidence>
<dbReference type="Gene3D" id="1.10.3290.10">
    <property type="entry name" value="Fido-like domain"/>
    <property type="match status" value="1"/>
</dbReference>
<keyword evidence="3" id="KW-1185">Reference proteome</keyword>
<dbReference type="PROSITE" id="PS51459">
    <property type="entry name" value="FIDO"/>
    <property type="match status" value="1"/>
</dbReference>